<proteinExistence type="predicted"/>
<keyword evidence="2" id="KW-1185">Reference proteome</keyword>
<sequence length="67" mass="7595">MLPISCIHLYPPNFSTSLISNDIFPNLSATFGEEESKDKNGDSFLKPFKNRPCWPRCHGTEPCPQHC</sequence>
<dbReference type="Proteomes" id="UP000283530">
    <property type="component" value="Unassembled WGS sequence"/>
</dbReference>
<dbReference type="AlphaFoldDB" id="A0A443P2T3"/>
<comment type="caution">
    <text evidence="1">The sequence shown here is derived from an EMBL/GenBank/DDBJ whole genome shotgun (WGS) entry which is preliminary data.</text>
</comment>
<evidence type="ECO:0000313" key="1">
    <source>
        <dbReference type="EMBL" id="RWR85006.1"/>
    </source>
</evidence>
<dbReference type="EMBL" id="QPKB01000005">
    <property type="protein sequence ID" value="RWR85006.1"/>
    <property type="molecule type" value="Genomic_DNA"/>
</dbReference>
<name>A0A443P2T3_9MAGN</name>
<reference evidence="1 2" key="1">
    <citation type="journal article" date="2019" name="Nat. Plants">
        <title>Stout camphor tree genome fills gaps in understanding of flowering plant genome evolution.</title>
        <authorList>
            <person name="Chaw S.M."/>
            <person name="Liu Y.C."/>
            <person name="Wu Y.W."/>
            <person name="Wang H.Y."/>
            <person name="Lin C.I."/>
            <person name="Wu C.S."/>
            <person name="Ke H.M."/>
            <person name="Chang L.Y."/>
            <person name="Hsu C.Y."/>
            <person name="Yang H.T."/>
            <person name="Sudianto E."/>
            <person name="Hsu M.H."/>
            <person name="Wu K.P."/>
            <person name="Wang L.N."/>
            <person name="Leebens-Mack J.H."/>
            <person name="Tsai I.J."/>
        </authorList>
    </citation>
    <scope>NUCLEOTIDE SEQUENCE [LARGE SCALE GENOMIC DNA]</scope>
    <source>
        <strain evidence="2">cv. Chaw 1501</strain>
        <tissue evidence="1">Young leaves</tissue>
    </source>
</reference>
<gene>
    <name evidence="1" type="ORF">CKAN_01384600</name>
</gene>
<organism evidence="1 2">
    <name type="scientific">Cinnamomum micranthum f. kanehirae</name>
    <dbReference type="NCBI Taxonomy" id="337451"/>
    <lineage>
        <taxon>Eukaryota</taxon>
        <taxon>Viridiplantae</taxon>
        <taxon>Streptophyta</taxon>
        <taxon>Embryophyta</taxon>
        <taxon>Tracheophyta</taxon>
        <taxon>Spermatophyta</taxon>
        <taxon>Magnoliopsida</taxon>
        <taxon>Magnoliidae</taxon>
        <taxon>Laurales</taxon>
        <taxon>Lauraceae</taxon>
        <taxon>Cinnamomum</taxon>
    </lineage>
</organism>
<protein>
    <submittedName>
        <fullName evidence="1">Uncharacterized protein</fullName>
    </submittedName>
</protein>
<accession>A0A443P2T3</accession>
<evidence type="ECO:0000313" key="2">
    <source>
        <dbReference type="Proteomes" id="UP000283530"/>
    </source>
</evidence>